<organism evidence="1 2">
    <name type="scientific">Fusarium sarcochroum</name>
    <dbReference type="NCBI Taxonomy" id="1208366"/>
    <lineage>
        <taxon>Eukaryota</taxon>
        <taxon>Fungi</taxon>
        <taxon>Dikarya</taxon>
        <taxon>Ascomycota</taxon>
        <taxon>Pezizomycotina</taxon>
        <taxon>Sordariomycetes</taxon>
        <taxon>Hypocreomycetidae</taxon>
        <taxon>Hypocreales</taxon>
        <taxon>Nectriaceae</taxon>
        <taxon>Fusarium</taxon>
        <taxon>Fusarium lateritium species complex</taxon>
    </lineage>
</organism>
<protein>
    <submittedName>
        <fullName evidence="1">Uncharacterized protein</fullName>
    </submittedName>
</protein>
<evidence type="ECO:0000313" key="2">
    <source>
        <dbReference type="Proteomes" id="UP000622797"/>
    </source>
</evidence>
<sequence length="173" mass="19509">MPSESEVVTLFREARRQAESYEDNWSGAHIFDTLRPDWRQRSYTSDEYYLTKEAAATSDLVEIERDLPDLADRKIILGCPDARIGDRWQLEPSTASKSCIALTFILHFLLDRQSFGKGLLVASVGADVPGLGYGYVRVLRASRRAKKSGLAHHLFQTSMDAGQLVRMCRSKIV</sequence>
<dbReference type="Proteomes" id="UP000622797">
    <property type="component" value="Unassembled WGS sequence"/>
</dbReference>
<dbReference type="EMBL" id="JABEXW010000518">
    <property type="protein sequence ID" value="KAF4962828.1"/>
    <property type="molecule type" value="Genomic_DNA"/>
</dbReference>
<keyword evidence="2" id="KW-1185">Reference proteome</keyword>
<proteinExistence type="predicted"/>
<comment type="caution">
    <text evidence="1">The sequence shown here is derived from an EMBL/GenBank/DDBJ whole genome shotgun (WGS) entry which is preliminary data.</text>
</comment>
<accession>A0A8H4TRU0</accession>
<dbReference type="AlphaFoldDB" id="A0A8H4TRU0"/>
<name>A0A8H4TRU0_9HYPO</name>
<evidence type="ECO:0000313" key="1">
    <source>
        <dbReference type="EMBL" id="KAF4962828.1"/>
    </source>
</evidence>
<reference evidence="1" key="2">
    <citation type="submission" date="2020-05" db="EMBL/GenBank/DDBJ databases">
        <authorList>
            <person name="Kim H.-S."/>
            <person name="Proctor R.H."/>
            <person name="Brown D.W."/>
        </authorList>
    </citation>
    <scope>NUCLEOTIDE SEQUENCE</scope>
    <source>
        <strain evidence="1">NRRL 20472</strain>
    </source>
</reference>
<reference evidence="1" key="1">
    <citation type="journal article" date="2020" name="BMC Genomics">
        <title>Correction to: Identification and distribution of gene clusters required for synthesis of sphingolipid metabolism inhibitors in diverse species of the filamentous fungus Fusarium.</title>
        <authorList>
            <person name="Kim H.S."/>
            <person name="Lohmar J.M."/>
            <person name="Busman M."/>
            <person name="Brown D.W."/>
            <person name="Naumann T.A."/>
            <person name="Divon H.H."/>
            <person name="Lysoe E."/>
            <person name="Uhlig S."/>
            <person name="Proctor R.H."/>
        </authorList>
    </citation>
    <scope>NUCLEOTIDE SEQUENCE</scope>
    <source>
        <strain evidence="1">NRRL 20472</strain>
    </source>
</reference>
<gene>
    <name evidence="1" type="ORF">FSARC_9111</name>
</gene>